<dbReference type="Gene3D" id="3.30.420.10">
    <property type="entry name" value="Ribonuclease H-like superfamily/Ribonuclease H"/>
    <property type="match status" value="1"/>
</dbReference>
<dbReference type="RefSeq" id="XP_028038324.1">
    <property type="nucleotide sequence ID" value="XM_028182523.1"/>
</dbReference>
<protein>
    <submittedName>
        <fullName evidence="3 4">Uncharacterized protein LOC114249056 isoform X1</fullName>
    </submittedName>
</protein>
<dbReference type="GeneID" id="114249056"/>
<proteinExistence type="predicted"/>
<evidence type="ECO:0000313" key="2">
    <source>
        <dbReference type="Proteomes" id="UP000504629"/>
    </source>
</evidence>
<keyword evidence="1" id="KW-0812">Transmembrane</keyword>
<evidence type="ECO:0000313" key="3">
    <source>
        <dbReference type="RefSeq" id="XP_028038324.1"/>
    </source>
</evidence>
<dbReference type="AlphaFoldDB" id="A0A6J2K8M8"/>
<dbReference type="GO" id="GO:0003676">
    <property type="term" value="F:nucleic acid binding"/>
    <property type="evidence" value="ECO:0007669"/>
    <property type="project" value="InterPro"/>
</dbReference>
<name>A0A6J2K8M8_BOMMA</name>
<dbReference type="Proteomes" id="UP000504629">
    <property type="component" value="Unplaced"/>
</dbReference>
<sequence length="503" mass="58827">MFFLRSRCLVIVFVKFFVTLCLWKLLCLFVAILFRTNDMDPQPSTSSQSLSPRKKRPRIALSVTEKAMIQNVYKHVFEEKAASLLPIEAPEKKECVSKTADILGIGVTSVYRVLKEHKQNEQFKSPEKRGPKHSFKDKLDDFTFAAIRRKVHHFFYANEPPTIIKILKVVNEDPDLPDFSWSTLRNVMKHLNFNYIRKSRQSILIDRQDIILWRQRYLRNIKEYRKEGRYIYYQDETWINEGHAPKKVWIDQTVLSSRQAFLDGLTTGLKQPLGKGKRLIIGHIGGEEGFVEDSLLIFEAKKNKEDYHQEMNADSFEKWFRGVLPKLKPNSVVVMDNAPYHSRKLESLPTMSWTKPRIQEWLTSKNISFEATMVKATLIDIVRQHKQEHCDKYVVDEMAAQHGVIVLRLPPYHCELNPIELVWAQAKGYVARNNKTFKMTEVKKLFEEGLQHITPEKWSSCVSHIIKEEDKMYGLDHMIDNVSDRFIINVTESDSDDFLSDDE</sequence>
<keyword evidence="1" id="KW-1133">Transmembrane helix</keyword>
<dbReference type="PANTHER" id="PTHR33939:SF1">
    <property type="entry name" value="DUF4371 DOMAIN-CONTAINING PROTEIN"/>
    <property type="match status" value="1"/>
</dbReference>
<accession>A0A6J2K8M8</accession>
<dbReference type="InterPro" id="IPR036397">
    <property type="entry name" value="RNaseH_sf"/>
</dbReference>
<feature type="transmembrane region" description="Helical" evidence="1">
    <location>
        <begin position="12"/>
        <end position="34"/>
    </location>
</feature>
<gene>
    <name evidence="3 4" type="primary">LOC114249056</name>
</gene>
<keyword evidence="1" id="KW-0472">Membrane</keyword>
<dbReference type="RefSeq" id="XP_028038325.1">
    <property type="nucleotide sequence ID" value="XM_028182524.1"/>
</dbReference>
<evidence type="ECO:0000256" key="1">
    <source>
        <dbReference type="SAM" id="Phobius"/>
    </source>
</evidence>
<organism evidence="2 4">
    <name type="scientific">Bombyx mandarina</name>
    <name type="common">Wild silk moth</name>
    <name type="synonym">Wild silkworm</name>
    <dbReference type="NCBI Taxonomy" id="7092"/>
    <lineage>
        <taxon>Eukaryota</taxon>
        <taxon>Metazoa</taxon>
        <taxon>Ecdysozoa</taxon>
        <taxon>Arthropoda</taxon>
        <taxon>Hexapoda</taxon>
        <taxon>Insecta</taxon>
        <taxon>Pterygota</taxon>
        <taxon>Neoptera</taxon>
        <taxon>Endopterygota</taxon>
        <taxon>Lepidoptera</taxon>
        <taxon>Glossata</taxon>
        <taxon>Ditrysia</taxon>
        <taxon>Bombycoidea</taxon>
        <taxon>Bombycidae</taxon>
        <taxon>Bombycinae</taxon>
        <taxon>Bombyx</taxon>
    </lineage>
</organism>
<dbReference type="KEGG" id="bman:114249056"/>
<dbReference type="OrthoDB" id="10039611at2759"/>
<dbReference type="PANTHER" id="PTHR33939">
    <property type="entry name" value="PROTEIN CBG22215"/>
    <property type="match status" value="1"/>
</dbReference>
<keyword evidence="2" id="KW-1185">Reference proteome</keyword>
<evidence type="ECO:0000313" key="4">
    <source>
        <dbReference type="RefSeq" id="XP_028038325.1"/>
    </source>
</evidence>
<reference evidence="3 4" key="1">
    <citation type="submission" date="2025-04" db="UniProtKB">
        <authorList>
            <consortium name="RefSeq"/>
        </authorList>
    </citation>
    <scope>IDENTIFICATION</scope>
    <source>
        <tissue evidence="3 4">Silk gland</tissue>
    </source>
</reference>